<evidence type="ECO:0000313" key="2">
    <source>
        <dbReference type="Proteomes" id="UP000002985"/>
    </source>
</evidence>
<dbReference type="AlphaFoldDB" id="I3IJ75"/>
<evidence type="ECO:0000313" key="1">
    <source>
        <dbReference type="EMBL" id="GAB61770.1"/>
    </source>
</evidence>
<keyword evidence="2" id="KW-1185">Reference proteome</keyword>
<protein>
    <submittedName>
        <fullName evidence="1">Uncharacterized protein</fullName>
    </submittedName>
</protein>
<organism evidence="1 2">
    <name type="scientific">Candidatus Jettenia caeni</name>
    <dbReference type="NCBI Taxonomy" id="247490"/>
    <lineage>
        <taxon>Bacteria</taxon>
        <taxon>Pseudomonadati</taxon>
        <taxon>Planctomycetota</taxon>
        <taxon>Candidatus Brocadiia</taxon>
        <taxon>Candidatus Brocadiales</taxon>
        <taxon>Candidatus Brocadiaceae</taxon>
        <taxon>Candidatus Jettenia</taxon>
    </lineage>
</organism>
<reference evidence="1 2" key="1">
    <citation type="journal article" date="2012" name="FEBS Lett.">
        <title>Anammox organism KSU-1 expresses a NirK-type copper-containing nitrite reductase instead of a NirS-type with cytochrome cd1.</title>
        <authorList>
            <person name="Hira D."/>
            <person name="Toh H."/>
            <person name="Migita C.T."/>
            <person name="Okubo H."/>
            <person name="Nishiyama T."/>
            <person name="Hattori M."/>
            <person name="Furukawa K."/>
            <person name="Fujii T."/>
        </authorList>
    </citation>
    <scope>NUCLEOTIDE SEQUENCE [LARGE SCALE GENOMIC DNA]</scope>
</reference>
<dbReference type="STRING" id="247490.KSU1_C0174"/>
<proteinExistence type="predicted"/>
<name>I3IJ75_9BACT</name>
<comment type="caution">
    <text evidence="1">The sequence shown here is derived from an EMBL/GenBank/DDBJ whole genome shotgun (WGS) entry which is preliminary data.</text>
</comment>
<sequence length="70" mass="8518">MVNIDHDTGGYEVYKTSSPPHTVWFSIVDHYICPYTIRFHPVKSFFQKEYHQFYVTYLTYDYYSFTISEL</sequence>
<accession>I3IJ75</accession>
<gene>
    <name evidence="1" type="ORF">KSU1_C0174</name>
</gene>
<dbReference type="EMBL" id="BAFH01000003">
    <property type="protein sequence ID" value="GAB61770.1"/>
    <property type="molecule type" value="Genomic_DNA"/>
</dbReference>
<dbReference type="Proteomes" id="UP000002985">
    <property type="component" value="Unassembled WGS sequence"/>
</dbReference>